<dbReference type="AlphaFoldDB" id="A0A9W7L1C9"/>
<organism evidence="3 4">
    <name type="scientific">Triparma laevis f. longispina</name>
    <dbReference type="NCBI Taxonomy" id="1714387"/>
    <lineage>
        <taxon>Eukaryota</taxon>
        <taxon>Sar</taxon>
        <taxon>Stramenopiles</taxon>
        <taxon>Ochrophyta</taxon>
        <taxon>Bolidophyceae</taxon>
        <taxon>Parmales</taxon>
        <taxon>Triparmaceae</taxon>
        <taxon>Triparma</taxon>
    </lineage>
</organism>
<feature type="transmembrane region" description="Helical" evidence="2">
    <location>
        <begin position="103"/>
        <end position="123"/>
    </location>
</feature>
<accession>A0A9W7L1C9</accession>
<feature type="region of interest" description="Disordered" evidence="1">
    <location>
        <begin position="142"/>
        <end position="165"/>
    </location>
</feature>
<protein>
    <submittedName>
        <fullName evidence="3">Uncharacterized protein</fullName>
    </submittedName>
</protein>
<dbReference type="Proteomes" id="UP001165122">
    <property type="component" value="Unassembled WGS sequence"/>
</dbReference>
<evidence type="ECO:0000313" key="3">
    <source>
        <dbReference type="EMBL" id="GMI18815.1"/>
    </source>
</evidence>
<feature type="transmembrane region" description="Helical" evidence="2">
    <location>
        <begin position="73"/>
        <end position="91"/>
    </location>
</feature>
<feature type="transmembrane region" description="Helical" evidence="2">
    <location>
        <begin position="52"/>
        <end position="68"/>
    </location>
</feature>
<name>A0A9W7L1C9_9STRA</name>
<keyword evidence="2" id="KW-0472">Membrane</keyword>
<dbReference type="EMBL" id="BRXW01000347">
    <property type="protein sequence ID" value="GMI18815.1"/>
    <property type="molecule type" value="Genomic_DNA"/>
</dbReference>
<evidence type="ECO:0000256" key="1">
    <source>
        <dbReference type="SAM" id="MobiDB-lite"/>
    </source>
</evidence>
<evidence type="ECO:0000256" key="2">
    <source>
        <dbReference type="SAM" id="Phobius"/>
    </source>
</evidence>
<evidence type="ECO:0000313" key="4">
    <source>
        <dbReference type="Proteomes" id="UP001165122"/>
    </source>
</evidence>
<feature type="transmembrane region" description="Helical" evidence="2">
    <location>
        <begin position="21"/>
        <end position="40"/>
    </location>
</feature>
<proteinExistence type="predicted"/>
<reference evidence="4" key="1">
    <citation type="journal article" date="2023" name="Commun. Biol.">
        <title>Genome analysis of Parmales, the sister group of diatoms, reveals the evolutionary specialization of diatoms from phago-mixotrophs to photoautotrophs.</title>
        <authorList>
            <person name="Ban H."/>
            <person name="Sato S."/>
            <person name="Yoshikawa S."/>
            <person name="Yamada K."/>
            <person name="Nakamura Y."/>
            <person name="Ichinomiya M."/>
            <person name="Sato N."/>
            <person name="Blanc-Mathieu R."/>
            <person name="Endo H."/>
            <person name="Kuwata A."/>
            <person name="Ogata H."/>
        </authorList>
    </citation>
    <scope>NUCLEOTIDE SEQUENCE [LARGE SCALE GENOMIC DNA]</scope>
    <source>
        <strain evidence="4">NIES 3700</strain>
    </source>
</reference>
<sequence>MQIFTTQQLEYSSNPKLETQTLLLLFSLSSLILIVPLHLILEIPQTSSPLNWIIYLFLNLWFFLLAGFNTSTIIPLLIGLLGILTIVFKSYSELSGLISEDPVSQFCLATFFLGGSAIFLVVVAPSLQVKLNRVVERLRGEETADNECSPPNIATTSPIKKSMSI</sequence>
<comment type="caution">
    <text evidence="3">The sequence shown here is derived from an EMBL/GenBank/DDBJ whole genome shotgun (WGS) entry which is preliminary data.</text>
</comment>
<keyword evidence="4" id="KW-1185">Reference proteome</keyword>
<keyword evidence="2" id="KW-0812">Transmembrane</keyword>
<gene>
    <name evidence="3" type="ORF">TrLO_g11890</name>
</gene>
<feature type="compositionally biased region" description="Polar residues" evidence="1">
    <location>
        <begin position="152"/>
        <end position="165"/>
    </location>
</feature>
<keyword evidence="2" id="KW-1133">Transmembrane helix</keyword>